<dbReference type="Gene3D" id="3.40.50.2000">
    <property type="entry name" value="Glycogen Phosphorylase B"/>
    <property type="match status" value="1"/>
</dbReference>
<dbReference type="GO" id="GO:0006915">
    <property type="term" value="P:apoptotic process"/>
    <property type="evidence" value="ECO:0007669"/>
    <property type="project" value="TreeGrafter"/>
</dbReference>
<dbReference type="GO" id="GO:0006508">
    <property type="term" value="P:proteolysis"/>
    <property type="evidence" value="ECO:0007669"/>
    <property type="project" value="InterPro"/>
</dbReference>
<reference evidence="2" key="1">
    <citation type="submission" date="2022-01" db="EMBL/GenBank/DDBJ databases">
        <authorList>
            <person name="Braso-Vives M."/>
        </authorList>
    </citation>
    <scope>NUCLEOTIDE SEQUENCE</scope>
</reference>
<dbReference type="CDD" id="cd03801">
    <property type="entry name" value="GT4_PimA-like"/>
    <property type="match status" value="1"/>
</dbReference>
<dbReference type="SUPFAM" id="SSF53756">
    <property type="entry name" value="UDP-Glycosyltransferase/glycogen phosphorylase"/>
    <property type="match status" value="1"/>
</dbReference>
<dbReference type="GO" id="GO:0043525">
    <property type="term" value="P:positive regulation of neuron apoptotic process"/>
    <property type="evidence" value="ECO:0007669"/>
    <property type="project" value="TreeGrafter"/>
</dbReference>
<gene>
    <name evidence="2" type="primary">Hypp8828</name>
    <name evidence="2" type="ORF">BLAG_LOCUS11080</name>
</gene>
<accession>A0A8J9ZB13</accession>
<evidence type="ECO:0000256" key="1">
    <source>
        <dbReference type="SAM" id="MobiDB-lite"/>
    </source>
</evidence>
<dbReference type="AlphaFoldDB" id="A0A8J9ZB13"/>
<organism evidence="2 3">
    <name type="scientific">Branchiostoma lanceolatum</name>
    <name type="common">Common lancelet</name>
    <name type="synonym">Amphioxus lanceolatum</name>
    <dbReference type="NCBI Taxonomy" id="7740"/>
    <lineage>
        <taxon>Eukaryota</taxon>
        <taxon>Metazoa</taxon>
        <taxon>Chordata</taxon>
        <taxon>Cephalochordata</taxon>
        <taxon>Leptocardii</taxon>
        <taxon>Amphioxiformes</taxon>
        <taxon>Branchiostomatidae</taxon>
        <taxon>Branchiostoma</taxon>
    </lineage>
</organism>
<dbReference type="Proteomes" id="UP000838412">
    <property type="component" value="Chromosome 18"/>
</dbReference>
<dbReference type="GO" id="GO:0005737">
    <property type="term" value="C:cytoplasm"/>
    <property type="evidence" value="ECO:0007669"/>
    <property type="project" value="TreeGrafter"/>
</dbReference>
<dbReference type="OrthoDB" id="5978504at2759"/>
<dbReference type="EMBL" id="OV696703">
    <property type="protein sequence ID" value="CAH1250246.1"/>
    <property type="molecule type" value="Genomic_DNA"/>
</dbReference>
<feature type="region of interest" description="Disordered" evidence="1">
    <location>
        <begin position="402"/>
        <end position="447"/>
    </location>
</feature>
<dbReference type="GO" id="GO:0004197">
    <property type="term" value="F:cysteine-type endopeptidase activity"/>
    <property type="evidence" value="ECO:0007669"/>
    <property type="project" value="InterPro"/>
</dbReference>
<dbReference type="PANTHER" id="PTHR10454">
    <property type="entry name" value="CASPASE"/>
    <property type="match status" value="1"/>
</dbReference>
<keyword evidence="3" id="KW-1185">Reference proteome</keyword>
<sequence>MAESSSVLLVTDQYASSEDDSSTISREVAQTLTGAGRKVYSLVLEATEEDRKCAEADGVELILPTRRQGDTRTPCLDWLTFDHLNRYPRLPQDIGWIVGHAGVTSKAAATIMEERFPQAKLSLVTQTIPEDTEKYKDEEKAMGIGKKEESIRRDAEKADNVFSVGHRIHDHFTNTFRAIPKDKRPVHRLFLPEPSKTFQETTVEYVQGREKIVLFFSKVIDVGKLKGLDFTAKALARVAERSHERIQLRIRGVSKEEYRASMKILQASINSGKLIPTLLPHGTQEDICRDMHQAHLVLMPSRAEPFGLVGLEAMAAGVPVLISDQSGLAALVNEVVPEFHHSVLGITGDDSVDVRHWADQIEKVLQMSEAEFSRAAALKQKLLDSRYWEESHQCFLQACGGPGYDTQQPSPVQERKRDVDSTGETSASREALTLENPQGGHDQSPSLSTVDQTAALTAEIQQMELQDHLAITLMVDQHAPVRKSSARATPAQWVDGGLRELMNQRESMQIKKHRHQG</sequence>
<dbReference type="Pfam" id="PF20706">
    <property type="entry name" value="GT4-conflict"/>
    <property type="match status" value="1"/>
</dbReference>
<dbReference type="PANTHER" id="PTHR10454:SF248">
    <property type="entry name" value="CASPASE-8-LIKE"/>
    <property type="match status" value="1"/>
</dbReference>
<evidence type="ECO:0000313" key="2">
    <source>
        <dbReference type="EMBL" id="CAH1250246.1"/>
    </source>
</evidence>
<proteinExistence type="predicted"/>
<evidence type="ECO:0000313" key="3">
    <source>
        <dbReference type="Proteomes" id="UP000838412"/>
    </source>
</evidence>
<dbReference type="InterPro" id="IPR002398">
    <property type="entry name" value="Pept_C14"/>
</dbReference>
<protein>
    <submittedName>
        <fullName evidence="2">Hypp8828 protein</fullName>
    </submittedName>
</protein>
<name>A0A8J9ZB13_BRALA</name>